<dbReference type="PANTHER" id="PTHR23348">
    <property type="entry name" value="PERIAXIN/AHNAK"/>
    <property type="match status" value="1"/>
</dbReference>
<dbReference type="SUPFAM" id="SSF50156">
    <property type="entry name" value="PDZ domain-like"/>
    <property type="match status" value="1"/>
</dbReference>
<protein>
    <submittedName>
        <fullName evidence="5">Neuroblast differentiation-associated protein AHNAK-like</fullName>
    </submittedName>
</protein>
<dbReference type="EMBL" id="JARO02009458">
    <property type="protein sequence ID" value="KPP61612.1"/>
    <property type="molecule type" value="Genomic_DNA"/>
</dbReference>
<feature type="domain" description="PDZ" evidence="4">
    <location>
        <begin position="181"/>
        <end position="250"/>
    </location>
</feature>
<dbReference type="InterPro" id="IPR001478">
    <property type="entry name" value="PDZ"/>
</dbReference>
<reference evidence="5 6" key="1">
    <citation type="submission" date="2015-08" db="EMBL/GenBank/DDBJ databases">
        <title>The genome of the Asian arowana (Scleropages formosus).</title>
        <authorList>
            <person name="Tan M.H."/>
            <person name="Gan H.M."/>
            <person name="Croft L.J."/>
            <person name="Austin C.M."/>
        </authorList>
    </citation>
    <scope>NUCLEOTIDE SEQUENCE [LARGE SCALE GENOMIC DNA]</scope>
    <source>
        <strain evidence="5">Aro1</strain>
    </source>
</reference>
<feature type="compositionally biased region" description="Basic and acidic residues" evidence="3">
    <location>
        <begin position="1282"/>
        <end position="1296"/>
    </location>
</feature>
<feature type="region of interest" description="Disordered" evidence="3">
    <location>
        <begin position="70"/>
        <end position="171"/>
    </location>
</feature>
<comment type="subcellular location">
    <subcellularLocation>
        <location evidence="1">Nucleus</location>
    </subcellularLocation>
</comment>
<gene>
    <name evidence="5" type="ORF">Z043_120269</name>
</gene>
<dbReference type="PANTHER" id="PTHR23348:SF16">
    <property type="entry name" value="LEUCINE RICH REPEAT FAMILY PROTEIN"/>
    <property type="match status" value="1"/>
</dbReference>
<feature type="region of interest" description="Disordered" evidence="3">
    <location>
        <begin position="264"/>
        <end position="379"/>
    </location>
</feature>
<dbReference type="GO" id="GO:0005737">
    <property type="term" value="C:cytoplasm"/>
    <property type="evidence" value="ECO:0007669"/>
    <property type="project" value="TreeGrafter"/>
</dbReference>
<dbReference type="InterPro" id="IPR036034">
    <property type="entry name" value="PDZ_sf"/>
</dbReference>
<evidence type="ECO:0000313" key="6">
    <source>
        <dbReference type="Proteomes" id="UP000034805"/>
    </source>
</evidence>
<feature type="region of interest" description="Disordered" evidence="3">
    <location>
        <begin position="897"/>
        <end position="916"/>
    </location>
</feature>
<name>A0A0P7WEE9_SCLFO</name>
<feature type="region of interest" description="Disordered" evidence="3">
    <location>
        <begin position="24"/>
        <end position="49"/>
    </location>
</feature>
<evidence type="ECO:0000259" key="4">
    <source>
        <dbReference type="PROSITE" id="PS50106"/>
    </source>
</evidence>
<comment type="caution">
    <text evidence="5">The sequence shown here is derived from an EMBL/GenBank/DDBJ whole genome shotgun (WGS) entry which is preliminary data.</text>
</comment>
<dbReference type="Proteomes" id="UP000034805">
    <property type="component" value="Unassembled WGS sequence"/>
</dbReference>
<dbReference type="GO" id="GO:0043484">
    <property type="term" value="P:regulation of RNA splicing"/>
    <property type="evidence" value="ECO:0007669"/>
    <property type="project" value="TreeGrafter"/>
</dbReference>
<feature type="compositionally biased region" description="Basic residues" evidence="3">
    <location>
        <begin position="293"/>
        <end position="302"/>
    </location>
</feature>
<proteinExistence type="predicted"/>
<feature type="region of interest" description="Disordered" evidence="3">
    <location>
        <begin position="396"/>
        <end position="426"/>
    </location>
</feature>
<accession>A0A0P7WEE9</accession>
<evidence type="ECO:0000256" key="2">
    <source>
        <dbReference type="ARBA" id="ARBA00023242"/>
    </source>
</evidence>
<feature type="non-terminal residue" evidence="5">
    <location>
        <position position="1"/>
    </location>
</feature>
<dbReference type="Gene3D" id="2.30.42.10">
    <property type="match status" value="1"/>
</dbReference>
<feature type="compositionally biased region" description="Basic and acidic residues" evidence="3">
    <location>
        <begin position="409"/>
        <end position="422"/>
    </location>
</feature>
<feature type="compositionally biased region" description="Basic residues" evidence="3">
    <location>
        <begin position="315"/>
        <end position="325"/>
    </location>
</feature>
<dbReference type="Pfam" id="PF00595">
    <property type="entry name" value="PDZ"/>
    <property type="match status" value="1"/>
</dbReference>
<dbReference type="SMART" id="SM00228">
    <property type="entry name" value="PDZ"/>
    <property type="match status" value="1"/>
</dbReference>
<keyword evidence="2" id="KW-0539">Nucleus</keyword>
<evidence type="ECO:0000256" key="3">
    <source>
        <dbReference type="SAM" id="MobiDB-lite"/>
    </source>
</evidence>
<feature type="non-terminal residue" evidence="5">
    <location>
        <position position="1296"/>
    </location>
</feature>
<feature type="region of interest" description="Disordered" evidence="3">
    <location>
        <begin position="1271"/>
        <end position="1296"/>
    </location>
</feature>
<organism evidence="5 6">
    <name type="scientific">Scleropages formosus</name>
    <name type="common">Asian bonytongue</name>
    <name type="synonym">Osteoglossum formosum</name>
    <dbReference type="NCBI Taxonomy" id="113540"/>
    <lineage>
        <taxon>Eukaryota</taxon>
        <taxon>Metazoa</taxon>
        <taxon>Chordata</taxon>
        <taxon>Craniata</taxon>
        <taxon>Vertebrata</taxon>
        <taxon>Euteleostomi</taxon>
        <taxon>Actinopterygii</taxon>
        <taxon>Neopterygii</taxon>
        <taxon>Teleostei</taxon>
        <taxon>Osteoglossocephala</taxon>
        <taxon>Osteoglossomorpha</taxon>
        <taxon>Osteoglossiformes</taxon>
        <taxon>Osteoglossidae</taxon>
        <taxon>Scleropages</taxon>
    </lineage>
</organism>
<feature type="compositionally biased region" description="Basic residues" evidence="3">
    <location>
        <begin position="357"/>
        <end position="372"/>
    </location>
</feature>
<sequence length="1296" mass="141182">VYSAPVKTCEGSDKDGAQLKARGSVRGGCCSKGAPRPRRGTTHRPPGPLSRTATMCDCFHLAFPNWHGSPGTAGGSKTSTDAGRAAAAGPLTRRVRHCSAAPASCSEWGPGRRLKGPESAAEDDSFLEGERPRPQGSSPVNEYPVNEKYSEKQAEEEIYDPYQKSGSTKKGKWEMEDIESGVIVKAVKEAGAEGLVVRGGGKEGIFVKEVKPESPASKQLGVKEGDQILSATVYFDDVSYEDALQILEHAQACKMELCLKRKTPSTQSTLERSTDTHLEMISGEEGASPVERGRRKTQRRHEARISWPKFPSFSRGRKAYFKRSHSTSEAEEEKLQMSPTTSDTESPIKTQEDAKDKTKRQKVKVSKGKMSLRSKSADQNENLAVEAALGFVEKKETLEETSDLQSPEPQERIEKPQEKVSDYKGSGYSKALDVGIKDSSLNIDDSDLSAETNTDDFKGKFDTSISPKFKVPKMDLKDFSVHEPIAKTETDITHVERKEPKVKIKVPNTDQQILAEKIEKKIHLPKREDIEIPGMEATESKGILPLSALKMTVDIHMQKAGVDDVKGVSPKTDLSTVKLPKIDLPDLDTHQHITKKDITAEKVKLKDAADIPKPKTPEMITKQQDVSAITPQTVPNTASSYDMGDKTEGKIKAFEMPKQTENYSIAELTKRSAPTFKLPKPKFPDADSHEPILMTKLESSEVNAEILGPKGEVNIQKEREGEKIRIEQLKVNRPEIRMKLPNREDFEIPGREAKIASTDSIGSLAIKHPQTGEVIVPATGNTEMQKLQADISANAIKDTDFKISVSAMKLPKVEFSGPDRDQQITKTDVNVGKKADLKNEISNTDVQDKELVAQVKKGKFKVPQMPYDDISIPTLKSEIKVQKPGNEVRPDITTTKSVEAKTPEAQAKQTQSKAQDVTVKMERTDLKYTVKESSFVISKPELKLPEVSDTEMKISDVSDNAEPSKHQMTISRKTVDIKKDKAESEGLKKDMDSENKGDLFEKLSKVKTEMQEVGAKPDVKGPKLSGDFSLPSVNVSLTKPDAGIAVPTVSVDGSSADVELPGTQFKVSGQTPSLDIQGSSVDIEGPGVDVDMQGKGADLQGQGSKFKMAKFGISMPKVKGPEVDISISKPGVDISLPKAQATAQLPSVDVEVPSAEGQAELPEADIKDIDVKLKKPKVSFPKFGFSKDGKAPEVDVSLSKGEVPVPEGSVEIKSPEIDGKADAEVGGSPSKFKLPHFKLPKFGASAPKGKAELTDVQVDVKVPEIEAPSGKVGMEVKAPGIDIDRPDVELDKTTAE</sequence>
<evidence type="ECO:0000256" key="1">
    <source>
        <dbReference type="ARBA" id="ARBA00004123"/>
    </source>
</evidence>
<evidence type="ECO:0000313" key="5">
    <source>
        <dbReference type="EMBL" id="KPP61612.1"/>
    </source>
</evidence>
<dbReference type="GO" id="GO:0005634">
    <property type="term" value="C:nucleus"/>
    <property type="evidence" value="ECO:0007669"/>
    <property type="project" value="UniProtKB-SubCell"/>
</dbReference>
<dbReference type="PROSITE" id="PS50106">
    <property type="entry name" value="PDZ"/>
    <property type="match status" value="1"/>
</dbReference>
<dbReference type="STRING" id="113540.ENSSFOP00015045431"/>
<feature type="compositionally biased region" description="Basic and acidic residues" evidence="3">
    <location>
        <begin position="1213"/>
        <end position="1223"/>
    </location>
</feature>
<feature type="compositionally biased region" description="Polar residues" evidence="3">
    <location>
        <begin position="337"/>
        <end position="349"/>
    </location>
</feature>
<dbReference type="InterPro" id="IPR052082">
    <property type="entry name" value="Myelin_sheath_structural"/>
</dbReference>
<feature type="region of interest" description="Disordered" evidence="3">
    <location>
        <begin position="1200"/>
        <end position="1230"/>
    </location>
</feature>